<keyword evidence="3" id="KW-0378">Hydrolase</keyword>
<keyword evidence="4" id="KW-0904">Protein phosphatase</keyword>
<dbReference type="Pfam" id="PF19567">
    <property type="entry name" value="CpsB_CapC"/>
    <property type="match status" value="1"/>
</dbReference>
<dbReference type="EMBL" id="QICD01000001">
    <property type="protein sequence ID" value="RNL49120.1"/>
    <property type="molecule type" value="Genomic_DNA"/>
</dbReference>
<organism evidence="6 7">
    <name type="scientific">Paraeggerthella hongkongensis</name>
    <dbReference type="NCBI Taxonomy" id="230658"/>
    <lineage>
        <taxon>Bacteria</taxon>
        <taxon>Bacillati</taxon>
        <taxon>Actinomycetota</taxon>
        <taxon>Coriobacteriia</taxon>
        <taxon>Eggerthellales</taxon>
        <taxon>Eggerthellaceae</taxon>
        <taxon>Paraeggerthella</taxon>
    </lineage>
</organism>
<comment type="catalytic activity">
    <reaction evidence="5">
        <text>O-phospho-L-tyrosyl-[protein] + H2O = L-tyrosyl-[protein] + phosphate</text>
        <dbReference type="Rhea" id="RHEA:10684"/>
        <dbReference type="Rhea" id="RHEA-COMP:10136"/>
        <dbReference type="Rhea" id="RHEA-COMP:20101"/>
        <dbReference type="ChEBI" id="CHEBI:15377"/>
        <dbReference type="ChEBI" id="CHEBI:43474"/>
        <dbReference type="ChEBI" id="CHEBI:46858"/>
        <dbReference type="ChEBI" id="CHEBI:61978"/>
        <dbReference type="EC" id="3.1.3.48"/>
    </reaction>
</comment>
<dbReference type="AlphaFoldDB" id="A0A3N0BL22"/>
<dbReference type="OrthoDB" id="9788539at2"/>
<evidence type="ECO:0000256" key="5">
    <source>
        <dbReference type="ARBA" id="ARBA00051722"/>
    </source>
</evidence>
<reference evidence="7" key="1">
    <citation type="submission" date="2018-05" db="EMBL/GenBank/DDBJ databases">
        <title>Genome Sequencing of selected type strains of the family Eggerthellaceae.</title>
        <authorList>
            <person name="Danylec N."/>
            <person name="Stoll D.A."/>
            <person name="Doetsch A."/>
            <person name="Huch M."/>
        </authorList>
    </citation>
    <scope>NUCLEOTIDE SEQUENCE [LARGE SCALE GENOMIC DNA]</scope>
    <source>
        <strain evidence="7">DSM 16106</strain>
    </source>
</reference>
<name>A0A3N0BL22_9ACTN</name>
<evidence type="ECO:0000256" key="1">
    <source>
        <dbReference type="ARBA" id="ARBA00005750"/>
    </source>
</evidence>
<accession>A0A3N0BL22</accession>
<keyword evidence="7" id="KW-1185">Reference proteome</keyword>
<dbReference type="PIRSF" id="PIRSF016557">
    <property type="entry name" value="Caps_synth_CpsB"/>
    <property type="match status" value="1"/>
</dbReference>
<comment type="similarity">
    <text evidence="1">Belongs to the metallo-dependent hydrolases superfamily. CpsB/CapC family.</text>
</comment>
<dbReference type="RefSeq" id="WP_123191195.1">
    <property type="nucleotide sequence ID" value="NZ_QICD01000001.1"/>
</dbReference>
<dbReference type="PANTHER" id="PTHR39181">
    <property type="entry name" value="TYROSINE-PROTEIN PHOSPHATASE YWQE"/>
    <property type="match status" value="1"/>
</dbReference>
<evidence type="ECO:0000256" key="4">
    <source>
        <dbReference type="ARBA" id="ARBA00022912"/>
    </source>
</evidence>
<dbReference type="Proteomes" id="UP000278632">
    <property type="component" value="Unassembled WGS sequence"/>
</dbReference>
<evidence type="ECO:0000313" key="6">
    <source>
        <dbReference type="EMBL" id="RNL49120.1"/>
    </source>
</evidence>
<dbReference type="PANTHER" id="PTHR39181:SF1">
    <property type="entry name" value="TYROSINE-PROTEIN PHOSPHATASE YWQE"/>
    <property type="match status" value="1"/>
</dbReference>
<comment type="caution">
    <text evidence="6">The sequence shown here is derived from an EMBL/GenBank/DDBJ whole genome shotgun (WGS) entry which is preliminary data.</text>
</comment>
<dbReference type="EC" id="3.1.3.48" evidence="2"/>
<sequence>MRDMHCHILPGVDDGARDLNESLAMLDAAQAAGVTSIVCTPHCRDPYFDYDAMWDAYELLVAHAGGFPLTMGFEVNHAKLMDLGMEWADRLCFDGTNEFLLELSTRARKPDFEVYERTIYELQGKGFQVIIAHPERYKAIQEDVEVARRLVKKGCKLQASADFVAGGRMGAERKPAKRLFDENLYSYIASDAHRVEHYGYLAEARKNYRTRGAHARI</sequence>
<dbReference type="Gene3D" id="3.20.20.140">
    <property type="entry name" value="Metal-dependent hydrolases"/>
    <property type="match status" value="1"/>
</dbReference>
<evidence type="ECO:0000313" key="7">
    <source>
        <dbReference type="Proteomes" id="UP000278632"/>
    </source>
</evidence>
<dbReference type="InterPro" id="IPR016195">
    <property type="entry name" value="Pol/histidinol_Pase-like"/>
</dbReference>
<protein>
    <recommendedName>
        <fullName evidence="2">protein-tyrosine-phosphatase</fullName>
        <ecNumber evidence="2">3.1.3.48</ecNumber>
    </recommendedName>
</protein>
<proteinExistence type="inferred from homology"/>
<gene>
    <name evidence="6" type="ORF">DMP08_01340</name>
</gene>
<dbReference type="GO" id="GO:0004725">
    <property type="term" value="F:protein tyrosine phosphatase activity"/>
    <property type="evidence" value="ECO:0007669"/>
    <property type="project" value="UniProtKB-EC"/>
</dbReference>
<evidence type="ECO:0000256" key="2">
    <source>
        <dbReference type="ARBA" id="ARBA00013064"/>
    </source>
</evidence>
<dbReference type="GO" id="GO:0030145">
    <property type="term" value="F:manganese ion binding"/>
    <property type="evidence" value="ECO:0007669"/>
    <property type="project" value="InterPro"/>
</dbReference>
<dbReference type="InterPro" id="IPR016667">
    <property type="entry name" value="Caps_polysacc_synth_CpsB/CapC"/>
</dbReference>
<dbReference type="SUPFAM" id="SSF89550">
    <property type="entry name" value="PHP domain-like"/>
    <property type="match status" value="1"/>
</dbReference>
<evidence type="ECO:0000256" key="3">
    <source>
        <dbReference type="ARBA" id="ARBA00022801"/>
    </source>
</evidence>